<dbReference type="PROSITE" id="PS50930">
    <property type="entry name" value="HTH_LYTTR"/>
    <property type="match status" value="1"/>
</dbReference>
<dbReference type="PANTHER" id="PTHR37299">
    <property type="entry name" value="TRANSCRIPTIONAL REGULATOR-RELATED"/>
    <property type="match status" value="1"/>
</dbReference>
<dbReference type="SMART" id="SM00850">
    <property type="entry name" value="LytTR"/>
    <property type="match status" value="1"/>
</dbReference>
<evidence type="ECO:0000313" key="2">
    <source>
        <dbReference type="EMBL" id="EON72976.1"/>
    </source>
</evidence>
<dbReference type="GO" id="GO:0003677">
    <property type="term" value="F:DNA binding"/>
    <property type="evidence" value="ECO:0007669"/>
    <property type="project" value="InterPro"/>
</dbReference>
<name>R7ZG03_LYSSH</name>
<dbReference type="InterPro" id="IPR046947">
    <property type="entry name" value="LytR-like"/>
</dbReference>
<dbReference type="eggNOG" id="COG3279">
    <property type="taxonomic scope" value="Bacteria"/>
</dbReference>
<evidence type="ECO:0000259" key="1">
    <source>
        <dbReference type="PROSITE" id="PS50930"/>
    </source>
</evidence>
<reference evidence="2 3" key="1">
    <citation type="submission" date="2013-04" db="EMBL/GenBank/DDBJ databases">
        <title>Draft genome of the heavy metal tolerant bacterium Lysinibacillus sphaericus strain OT4b.31.</title>
        <authorList>
            <person name="Pena-Montenegro T.D."/>
            <person name="Dussan J."/>
        </authorList>
    </citation>
    <scope>NUCLEOTIDE SEQUENCE [LARGE SCALE GENOMIC DNA]</scope>
    <source>
        <strain evidence="2 3">OT4b.31</strain>
    </source>
</reference>
<dbReference type="Proteomes" id="UP000013911">
    <property type="component" value="Unassembled WGS sequence"/>
</dbReference>
<dbReference type="Gene3D" id="2.40.50.1020">
    <property type="entry name" value="LytTr DNA-binding domain"/>
    <property type="match status" value="1"/>
</dbReference>
<sequence length="166" mass="18920">MTTCIIRFVIYGIFYREVMELKIDIKIDSQIDEPYITICVSKLTPTIQAAISLLQQEEQQILTGAANNKVHIIEPNSVIAIRTEGKDLVLYSDDGNRVLMNKPLYELEQQLGEGFIRISKSAIINPRKIRNIEASFNGTMEIELTLGIKEVISRNYKKSFKERLGV</sequence>
<dbReference type="HOGENOM" id="CLU_106729_4_1_9"/>
<dbReference type="InterPro" id="IPR007492">
    <property type="entry name" value="LytTR_DNA-bd_dom"/>
</dbReference>
<gene>
    <name evidence="2" type="ORF">H131_08083</name>
</gene>
<comment type="caution">
    <text evidence="2">The sequence shown here is derived from an EMBL/GenBank/DDBJ whole genome shotgun (WGS) entry which is preliminary data.</text>
</comment>
<protein>
    <recommendedName>
        <fullName evidence="1">HTH LytTR-type domain-containing protein</fullName>
    </recommendedName>
</protein>
<dbReference type="AlphaFoldDB" id="R7ZG03"/>
<dbReference type="GO" id="GO:0000156">
    <property type="term" value="F:phosphorelay response regulator activity"/>
    <property type="evidence" value="ECO:0007669"/>
    <property type="project" value="InterPro"/>
</dbReference>
<dbReference type="PANTHER" id="PTHR37299:SF1">
    <property type="entry name" value="STAGE 0 SPORULATION PROTEIN A HOMOLOG"/>
    <property type="match status" value="1"/>
</dbReference>
<dbReference type="Pfam" id="PF04397">
    <property type="entry name" value="LytTR"/>
    <property type="match status" value="1"/>
</dbReference>
<dbReference type="PATRIC" id="fig|1285586.5.peg.1640"/>
<organism evidence="2 3">
    <name type="scientific">Lysinibacillus sphaericus OT4b.31</name>
    <dbReference type="NCBI Taxonomy" id="1285586"/>
    <lineage>
        <taxon>Bacteria</taxon>
        <taxon>Bacillati</taxon>
        <taxon>Bacillota</taxon>
        <taxon>Bacilli</taxon>
        <taxon>Bacillales</taxon>
        <taxon>Bacillaceae</taxon>
        <taxon>Lysinibacillus</taxon>
    </lineage>
</organism>
<evidence type="ECO:0000313" key="3">
    <source>
        <dbReference type="Proteomes" id="UP000013911"/>
    </source>
</evidence>
<dbReference type="EMBL" id="AQPX01000014">
    <property type="protein sequence ID" value="EON72976.1"/>
    <property type="molecule type" value="Genomic_DNA"/>
</dbReference>
<feature type="domain" description="HTH LytTR-type" evidence="1">
    <location>
        <begin position="62"/>
        <end position="166"/>
    </location>
</feature>
<accession>R7ZG03</accession>
<proteinExistence type="predicted"/>